<feature type="domain" description="ABC transmembrane type-1" evidence="12">
    <location>
        <begin position="73"/>
        <end position="343"/>
    </location>
</feature>
<dbReference type="InterPro" id="IPR044726">
    <property type="entry name" value="ABCC_6TM_D2"/>
</dbReference>
<evidence type="ECO:0000256" key="4">
    <source>
        <dbReference type="ARBA" id="ARBA00022692"/>
    </source>
</evidence>
<dbReference type="HOGENOM" id="CLU_000604_27_1_1"/>
<organism evidence="13 14">
    <name type="scientific">Nematostella vectensis</name>
    <name type="common">Starlet sea anemone</name>
    <dbReference type="NCBI Taxonomy" id="45351"/>
    <lineage>
        <taxon>Eukaryota</taxon>
        <taxon>Metazoa</taxon>
        <taxon>Cnidaria</taxon>
        <taxon>Anthozoa</taxon>
        <taxon>Hexacorallia</taxon>
        <taxon>Actiniaria</taxon>
        <taxon>Edwardsiidae</taxon>
        <taxon>Nematostella</taxon>
    </lineage>
</organism>
<feature type="domain" description="ABC transporter" evidence="11">
    <location>
        <begin position="1009"/>
        <end position="1242"/>
    </location>
</feature>
<dbReference type="PANTHER" id="PTHR24223">
    <property type="entry name" value="ATP-BINDING CASSETTE SUB-FAMILY C"/>
    <property type="match status" value="1"/>
</dbReference>
<feature type="transmembrane region" description="Helical" evidence="10">
    <location>
        <begin position="832"/>
        <end position="853"/>
    </location>
</feature>
<dbReference type="OMA" id="NSTHENM"/>
<evidence type="ECO:0000256" key="5">
    <source>
        <dbReference type="ARBA" id="ARBA00022741"/>
    </source>
</evidence>
<feature type="region of interest" description="Disordered" evidence="9">
    <location>
        <begin position="606"/>
        <end position="625"/>
    </location>
</feature>
<feature type="transmembrane region" description="Helical" evidence="10">
    <location>
        <begin position="190"/>
        <end position="212"/>
    </location>
</feature>
<dbReference type="GO" id="GO:0016887">
    <property type="term" value="F:ATP hydrolysis activity"/>
    <property type="evidence" value="ECO:0007669"/>
    <property type="project" value="InterPro"/>
</dbReference>
<evidence type="ECO:0000259" key="11">
    <source>
        <dbReference type="PROSITE" id="PS50893"/>
    </source>
</evidence>
<dbReference type="SUPFAM" id="SSF52540">
    <property type="entry name" value="P-loop containing nucleoside triphosphate hydrolases"/>
    <property type="match status" value="2"/>
</dbReference>
<keyword evidence="14" id="KW-1185">Reference proteome</keyword>
<dbReference type="FunFam" id="3.40.50.300:FF:000163">
    <property type="entry name" value="Multidrug resistance-associated protein member 4"/>
    <property type="match status" value="1"/>
</dbReference>
<dbReference type="EMBL" id="DS469543">
    <property type="protein sequence ID" value="EDO44553.1"/>
    <property type="molecule type" value="Genomic_DNA"/>
</dbReference>
<evidence type="ECO:0000256" key="3">
    <source>
        <dbReference type="ARBA" id="ARBA00022448"/>
    </source>
</evidence>
<dbReference type="FunFam" id="1.20.1560.10:FF:000213">
    <property type="entry name" value="Predicted protein"/>
    <property type="match status" value="1"/>
</dbReference>
<feature type="transmembrane region" description="Helical" evidence="10">
    <location>
        <begin position="218"/>
        <end position="235"/>
    </location>
</feature>
<dbReference type="eggNOG" id="KOG0054">
    <property type="taxonomic scope" value="Eukaryota"/>
</dbReference>
<feature type="compositionally biased region" description="Basic and acidic residues" evidence="9">
    <location>
        <begin position="609"/>
        <end position="625"/>
    </location>
</feature>
<feature type="transmembrane region" description="Helical" evidence="10">
    <location>
        <begin position="922"/>
        <end position="940"/>
    </location>
</feature>
<keyword evidence="3" id="KW-0813">Transport</keyword>
<dbReference type="Pfam" id="PF00664">
    <property type="entry name" value="ABC_membrane"/>
    <property type="match status" value="2"/>
</dbReference>
<evidence type="ECO:0000256" key="10">
    <source>
        <dbReference type="SAM" id="Phobius"/>
    </source>
</evidence>
<dbReference type="CDD" id="cd18579">
    <property type="entry name" value="ABC_6TM_ABCC_D1"/>
    <property type="match status" value="1"/>
</dbReference>
<sequence length="1254" mass="139805">LFFTWMNKTLNAGNTRRLKEEDLIPLQEKDRTEPLLQLLDDNWSVELQIAGEESRRPRLWRALLQMFSKRYCILVIGLKLLASLAGLLLAILVWFFLRSLSMTSHMDQTSAGLYVMGITTVSLVKVFASHHSDYQSLLQGMRVRVAITGVIYKRLLYLSRAGIASISTGSTINLASNDSLRLERAVLTTVYGIAALFEISVALVLLVVLIGWQALSGVLFYFIVAVYISAMAGQLSKLNSKSCALADERLGVIGEVIAGIRTVKMLALEWFYRDKVNMLRRKEMRYIRIKSLVLSSFSALYFTSTSIATLISISSLLYADVPLSVFKIFTLVMTLNIMRFSVTVCLTECLRGLADAKVAVQRIERFLPVLLKMRLNHNPQKKDRTAMVDIRDVSACWAHQCEDDDVTLTGIKLKAVGDDLVIITGPVGGGKSSLLLSILGEIPLISGSISVRGRIAYVPQIPWISSGTIRENITFGKQMEEERYNKVLEVCSLVSDLSLFPRGDLTVIGERGASLSGGQQSRVSLARAVYADVEIYLLDDPFSSLDSKVGQDIFNECIQRALSNKLKILVTHQIKYFNFADCVIFLSRGKIGQDISQREDELNSAIIGKRNDNDTEGDSHAAKDDKKDYIGRGERASKILLQLHRASGRERNDSFIELGDGPIKQDLAEDDEDYQCGSVGWRVYWSYFRAGLPTSAIVALLLYFLLAQVSLIGPNWWLSRLSSMQRTEQRSSLTLGIYGTIVGCTVLFISTRAFLFFHAALNSSCNLHDTMVMAIIKSPALFFDTNPIGRILNRLSRDIACMDDLLPNHVYRSFSLCLFSLSALILPAGTNVWLTLAVVPLIGIYVYLGRYFLRSSRELKRLESVRCSPVYSHIAETIDGIEVVRASNMQRVYLEKLIRYQDLNTQASFLVLSSARWMALRLDLLTVLSIAMVATGALLASQDAALAGLSLTFAMESLDATQFGVRQCSEVENDMTSTERVLSYTNLPPEPGYSRTIRPHEDWPEQGALSLRDVCLAYTPNSPCVLRDITLDVRPGERVGIVGKTGAGKSSVFAALFRMPDPTGEVWVDGVELASVEIRTVRKALAVITQNPVLFSGSLRENLDPNHRYEDQEIWTVLKEVQLYSFVQRLPDALLYQVGEGGTNFSVGQRQLLCLARALLQKCKILVLDEATANVDYRTDRLIQEVIQLKFSGCTVLTIAHRLSTITDYDRIVVIDNHQVAEVGTPMELVRKNKGLFACMMKNSTHENMGISES</sequence>
<keyword evidence="5" id="KW-0547">Nucleotide-binding</keyword>
<dbReference type="SUPFAM" id="SSF90123">
    <property type="entry name" value="ABC transporter transmembrane region"/>
    <property type="match status" value="2"/>
</dbReference>
<evidence type="ECO:0000313" key="14">
    <source>
        <dbReference type="Proteomes" id="UP000001593"/>
    </source>
</evidence>
<dbReference type="PROSITE" id="PS50929">
    <property type="entry name" value="ABC_TM1F"/>
    <property type="match status" value="2"/>
</dbReference>
<dbReference type="CDD" id="cd03244">
    <property type="entry name" value="ABCC_MRP_domain2"/>
    <property type="match status" value="1"/>
</dbReference>
<dbReference type="Pfam" id="PF00005">
    <property type="entry name" value="ABC_tran"/>
    <property type="match status" value="2"/>
</dbReference>
<feature type="transmembrane region" description="Helical" evidence="10">
    <location>
        <begin position="737"/>
        <end position="761"/>
    </location>
</feature>
<dbReference type="GO" id="GO:0005886">
    <property type="term" value="C:plasma membrane"/>
    <property type="evidence" value="ECO:0000318"/>
    <property type="project" value="GO_Central"/>
</dbReference>
<comment type="subcellular location">
    <subcellularLocation>
        <location evidence="1">Membrane</location>
        <topology evidence="1">Multi-pass membrane protein</topology>
    </subcellularLocation>
</comment>
<dbReference type="PhylomeDB" id="A7RVD2"/>
<evidence type="ECO:0000256" key="1">
    <source>
        <dbReference type="ARBA" id="ARBA00004141"/>
    </source>
</evidence>
<dbReference type="GO" id="GO:0055085">
    <property type="term" value="P:transmembrane transport"/>
    <property type="evidence" value="ECO:0000318"/>
    <property type="project" value="GO_Central"/>
</dbReference>
<dbReference type="Proteomes" id="UP000001593">
    <property type="component" value="Unassembled WGS sequence"/>
</dbReference>
<dbReference type="InParanoid" id="A7RVD2"/>
<dbReference type="InterPro" id="IPR027417">
    <property type="entry name" value="P-loop_NTPase"/>
</dbReference>
<feature type="domain" description="ABC transporter" evidence="11">
    <location>
        <begin position="388"/>
        <end position="613"/>
    </location>
</feature>
<evidence type="ECO:0000256" key="9">
    <source>
        <dbReference type="SAM" id="MobiDB-lite"/>
    </source>
</evidence>
<gene>
    <name evidence="13" type="ORF">NEMVEDRAFT_v1g94692</name>
</gene>
<dbReference type="GO" id="GO:0140359">
    <property type="term" value="F:ABC-type transporter activity"/>
    <property type="evidence" value="ECO:0000318"/>
    <property type="project" value="GO_Central"/>
</dbReference>
<dbReference type="SMART" id="SM00382">
    <property type="entry name" value="AAA"/>
    <property type="match status" value="2"/>
</dbReference>
<keyword evidence="7 10" id="KW-1133">Transmembrane helix</keyword>
<dbReference type="InterPro" id="IPR003593">
    <property type="entry name" value="AAA+_ATPase"/>
</dbReference>
<dbReference type="InterPro" id="IPR044746">
    <property type="entry name" value="ABCC_6TM_D1"/>
</dbReference>
<dbReference type="Gene3D" id="1.20.1560.10">
    <property type="entry name" value="ABC transporter type 1, transmembrane domain"/>
    <property type="match status" value="2"/>
</dbReference>
<dbReference type="CDD" id="cd03250">
    <property type="entry name" value="ABCC_MRP_domain1"/>
    <property type="match status" value="1"/>
</dbReference>
<comment type="similarity">
    <text evidence="2">Belongs to the ABC transporter superfamily. ABCC family. Conjugate transporter (TC 3.A.1.208) subfamily.</text>
</comment>
<feature type="domain" description="ABC transmembrane type-1" evidence="12">
    <location>
        <begin position="698"/>
        <end position="955"/>
    </location>
</feature>
<keyword evidence="4 10" id="KW-0812">Transmembrane</keyword>
<dbReference type="InterPro" id="IPR050173">
    <property type="entry name" value="ABC_transporter_C-like"/>
</dbReference>
<dbReference type="PROSITE" id="PS50893">
    <property type="entry name" value="ABC_TRANSPORTER_2"/>
    <property type="match status" value="2"/>
</dbReference>
<reference evidence="13 14" key="1">
    <citation type="journal article" date="2007" name="Science">
        <title>Sea anemone genome reveals ancestral eumetazoan gene repertoire and genomic organization.</title>
        <authorList>
            <person name="Putnam N.H."/>
            <person name="Srivastava M."/>
            <person name="Hellsten U."/>
            <person name="Dirks B."/>
            <person name="Chapman J."/>
            <person name="Salamov A."/>
            <person name="Terry A."/>
            <person name="Shapiro H."/>
            <person name="Lindquist E."/>
            <person name="Kapitonov V.V."/>
            <person name="Jurka J."/>
            <person name="Genikhovich G."/>
            <person name="Grigoriev I.V."/>
            <person name="Lucas S.M."/>
            <person name="Steele R.E."/>
            <person name="Finnerty J.R."/>
            <person name="Technau U."/>
            <person name="Martindale M.Q."/>
            <person name="Rokhsar D.S."/>
        </authorList>
    </citation>
    <scope>NUCLEOTIDE SEQUENCE [LARGE SCALE GENOMIC DNA]</scope>
    <source>
        <strain evidence="14">CH2 X CH6</strain>
    </source>
</reference>
<feature type="transmembrane region" description="Helical" evidence="10">
    <location>
        <begin position="696"/>
        <end position="717"/>
    </location>
</feature>
<evidence type="ECO:0000259" key="12">
    <source>
        <dbReference type="PROSITE" id="PS50929"/>
    </source>
</evidence>
<protein>
    <submittedName>
        <fullName evidence="13">Uncharacterized protein</fullName>
    </submittedName>
</protein>
<dbReference type="InterPro" id="IPR003439">
    <property type="entry name" value="ABC_transporter-like_ATP-bd"/>
</dbReference>
<dbReference type="GO" id="GO:0005524">
    <property type="term" value="F:ATP binding"/>
    <property type="evidence" value="ECO:0007669"/>
    <property type="project" value="UniProtKB-KW"/>
</dbReference>
<dbReference type="InterPro" id="IPR036640">
    <property type="entry name" value="ABC1_TM_sf"/>
</dbReference>
<keyword evidence="6" id="KW-0067">ATP-binding</keyword>
<dbReference type="PROSITE" id="PS00211">
    <property type="entry name" value="ABC_TRANSPORTER_1"/>
    <property type="match status" value="2"/>
</dbReference>
<keyword evidence="8 10" id="KW-0472">Membrane</keyword>
<dbReference type="AlphaFoldDB" id="A7RVD2"/>
<accession>A7RVD2</accession>
<evidence type="ECO:0000256" key="2">
    <source>
        <dbReference type="ARBA" id="ARBA00009726"/>
    </source>
</evidence>
<dbReference type="InterPro" id="IPR011527">
    <property type="entry name" value="ABC1_TM_dom"/>
</dbReference>
<proteinExistence type="inferred from homology"/>
<dbReference type="PANTHER" id="PTHR24223:SF456">
    <property type="entry name" value="MULTIDRUG RESISTANCE-ASSOCIATED PROTEIN LETHAL(2)03659"/>
    <property type="match status" value="1"/>
</dbReference>
<name>A7RVD2_NEMVE</name>
<dbReference type="Gene3D" id="3.40.50.300">
    <property type="entry name" value="P-loop containing nucleotide triphosphate hydrolases"/>
    <property type="match status" value="2"/>
</dbReference>
<evidence type="ECO:0000256" key="8">
    <source>
        <dbReference type="ARBA" id="ARBA00023136"/>
    </source>
</evidence>
<feature type="transmembrane region" description="Helical" evidence="10">
    <location>
        <begin position="109"/>
        <end position="128"/>
    </location>
</feature>
<evidence type="ECO:0000256" key="7">
    <source>
        <dbReference type="ARBA" id="ARBA00022989"/>
    </source>
</evidence>
<evidence type="ECO:0000256" key="6">
    <source>
        <dbReference type="ARBA" id="ARBA00022840"/>
    </source>
</evidence>
<dbReference type="InterPro" id="IPR017871">
    <property type="entry name" value="ABC_transporter-like_CS"/>
</dbReference>
<dbReference type="CDD" id="cd18580">
    <property type="entry name" value="ABC_6TM_ABCC_D2"/>
    <property type="match status" value="1"/>
</dbReference>
<dbReference type="FunFam" id="1.20.1560.10:FF:000014">
    <property type="entry name" value="Multidrug resistance-associated protein member 4"/>
    <property type="match status" value="1"/>
</dbReference>
<evidence type="ECO:0000313" key="13">
    <source>
        <dbReference type="EMBL" id="EDO44553.1"/>
    </source>
</evidence>
<dbReference type="FunFam" id="3.40.50.300:FF:005908">
    <property type="entry name" value="Predicted protein"/>
    <property type="match status" value="1"/>
</dbReference>
<feature type="transmembrane region" description="Helical" evidence="10">
    <location>
        <begin position="71"/>
        <end position="97"/>
    </location>
</feature>
<feature type="non-terminal residue" evidence="13">
    <location>
        <position position="1"/>
    </location>
</feature>
<feature type="transmembrane region" description="Helical" evidence="10">
    <location>
        <begin position="292"/>
        <end position="319"/>
    </location>
</feature>
<dbReference type="STRING" id="45351.A7RVD2"/>